<dbReference type="InterPro" id="IPR015889">
    <property type="entry name" value="Intradiol_dOase_core"/>
</dbReference>
<keyword evidence="2 6" id="KW-0223">Dioxygenase</keyword>
<dbReference type="Gene3D" id="2.60.130.10">
    <property type="entry name" value="Aromatic compound dioxygenase"/>
    <property type="match status" value="1"/>
</dbReference>
<dbReference type="OrthoDB" id="9805815at2"/>
<keyword evidence="7" id="KW-1185">Reference proteome</keyword>
<dbReference type="EMBL" id="WEGK01000011">
    <property type="protein sequence ID" value="MQY21803.1"/>
    <property type="molecule type" value="Genomic_DNA"/>
</dbReference>
<evidence type="ECO:0000256" key="4">
    <source>
        <dbReference type="SAM" id="MobiDB-lite"/>
    </source>
</evidence>
<evidence type="ECO:0000313" key="6">
    <source>
        <dbReference type="EMBL" id="MQY21803.1"/>
    </source>
</evidence>
<dbReference type="EC" id="1.13.11.3" evidence="6"/>
<protein>
    <submittedName>
        <fullName evidence="6">Protocatechuate 3,4-dioxygenase beta chain</fullName>
        <ecNumber evidence="6">1.13.11.3</ecNumber>
    </submittedName>
</protein>
<keyword evidence="3 6" id="KW-0560">Oxidoreductase</keyword>
<dbReference type="InterPro" id="IPR012785">
    <property type="entry name" value="Protocat_dOase_b"/>
</dbReference>
<dbReference type="PANTHER" id="PTHR33711">
    <property type="entry name" value="DIOXYGENASE, PUTATIVE (AFU_ORTHOLOGUE AFUA_2G02910)-RELATED"/>
    <property type="match status" value="1"/>
</dbReference>
<dbReference type="PANTHER" id="PTHR33711:SF10">
    <property type="entry name" value="INTRADIOL RING-CLEAVAGE DIOXYGENASES DOMAIN-CONTAINING PROTEIN"/>
    <property type="match status" value="1"/>
</dbReference>
<dbReference type="AlphaFoldDB" id="A0A7K0D7P8"/>
<dbReference type="GO" id="GO:0018578">
    <property type="term" value="F:protocatechuate 3,4-dioxygenase activity"/>
    <property type="evidence" value="ECO:0007669"/>
    <property type="project" value="UniProtKB-EC"/>
</dbReference>
<organism evidence="6 7">
    <name type="scientific">Nocardia macrotermitis</name>
    <dbReference type="NCBI Taxonomy" id="2585198"/>
    <lineage>
        <taxon>Bacteria</taxon>
        <taxon>Bacillati</taxon>
        <taxon>Actinomycetota</taxon>
        <taxon>Actinomycetes</taxon>
        <taxon>Mycobacteriales</taxon>
        <taxon>Nocardiaceae</taxon>
        <taxon>Nocardia</taxon>
    </lineage>
</organism>
<feature type="compositionally biased region" description="Pro residues" evidence="4">
    <location>
        <begin position="10"/>
        <end position="20"/>
    </location>
</feature>
<feature type="region of interest" description="Disordered" evidence="4">
    <location>
        <begin position="1"/>
        <end position="25"/>
    </location>
</feature>
<comment type="caution">
    <text evidence="6">The sequence shown here is derived from an EMBL/GenBank/DDBJ whole genome shotgun (WGS) entry which is preliminary data.</text>
</comment>
<accession>A0A7K0D7P8</accession>
<comment type="similarity">
    <text evidence="1">Belongs to the intradiol ring-cleavage dioxygenase family.</text>
</comment>
<dbReference type="GO" id="GO:0019619">
    <property type="term" value="P:3,4-dihydroxybenzoate catabolic process"/>
    <property type="evidence" value="ECO:0007669"/>
    <property type="project" value="InterPro"/>
</dbReference>
<dbReference type="Proteomes" id="UP000438448">
    <property type="component" value="Unassembled WGS sequence"/>
</dbReference>
<evidence type="ECO:0000256" key="3">
    <source>
        <dbReference type="ARBA" id="ARBA00023002"/>
    </source>
</evidence>
<proteinExistence type="inferred from homology"/>
<name>A0A7K0D7P8_9NOCA</name>
<sequence>MTTPLTGYRPDPPGTHPPLDSPEYRSTALRHPDQALILLPHTLTEITGPVLGHDAVRPGEHDLTFQHRGEPIGQRIVVFGRLLDGDGRPIPDSLIEIWQANAAGRYRHIGDRWDAPLDPNFDGVGRTLTDKFGRYEFVTIQPGAYPWGNHHNAWRPAHIHFSVFGRAFTQRLVTQMYFPGDPLFHQDPIFNSTPEDARPRLISRFSLERTRPNWALAFEFDIVLRGREQTPFEEPHHD</sequence>
<dbReference type="SUPFAM" id="SSF49482">
    <property type="entry name" value="Aromatic compound dioxygenase"/>
    <property type="match status" value="1"/>
</dbReference>
<dbReference type="RefSeq" id="WP_153412885.1">
    <property type="nucleotide sequence ID" value="NZ_WEGK01000011.1"/>
</dbReference>
<dbReference type="NCBIfam" id="TIGR02422">
    <property type="entry name" value="protocat_beta"/>
    <property type="match status" value="1"/>
</dbReference>
<dbReference type="GO" id="GO:0008199">
    <property type="term" value="F:ferric iron binding"/>
    <property type="evidence" value="ECO:0007669"/>
    <property type="project" value="InterPro"/>
</dbReference>
<dbReference type="PROSITE" id="PS00083">
    <property type="entry name" value="INTRADIOL_DIOXYGENAS"/>
    <property type="match status" value="1"/>
</dbReference>
<evidence type="ECO:0000256" key="2">
    <source>
        <dbReference type="ARBA" id="ARBA00022964"/>
    </source>
</evidence>
<gene>
    <name evidence="6" type="primary">pcaH</name>
    <name evidence="6" type="ORF">NRB20_49160</name>
</gene>
<feature type="domain" description="Intradiol ring-cleavage dioxygenases" evidence="5">
    <location>
        <begin position="78"/>
        <end position="106"/>
    </location>
</feature>
<dbReference type="InterPro" id="IPR024756">
    <property type="entry name" value="PCDO_beta_N"/>
</dbReference>
<dbReference type="Pfam" id="PF12391">
    <property type="entry name" value="PCDO_beta_N"/>
    <property type="match status" value="1"/>
</dbReference>
<dbReference type="InterPro" id="IPR050770">
    <property type="entry name" value="Intradiol_RC_Dioxygenase"/>
</dbReference>
<evidence type="ECO:0000259" key="5">
    <source>
        <dbReference type="PROSITE" id="PS00083"/>
    </source>
</evidence>
<reference evidence="6 7" key="1">
    <citation type="submission" date="2019-10" db="EMBL/GenBank/DDBJ databases">
        <title>Nocardia macrotermitis sp. nov. and Nocardia aurantia sp. nov., isolated from the gut of fungus growing-termite Macrotermes natalensis.</title>
        <authorList>
            <person name="Benndorf R."/>
            <person name="Schwitalla J."/>
            <person name="Martin K."/>
            <person name="De Beer W."/>
            <person name="Kaster A.-K."/>
            <person name="Vollmers J."/>
            <person name="Poulsen M."/>
            <person name="Beemelmanns C."/>
        </authorList>
    </citation>
    <scope>NUCLEOTIDE SEQUENCE [LARGE SCALE GENOMIC DNA]</scope>
    <source>
        <strain evidence="6 7">RB20</strain>
    </source>
</reference>
<evidence type="ECO:0000256" key="1">
    <source>
        <dbReference type="ARBA" id="ARBA00007825"/>
    </source>
</evidence>
<evidence type="ECO:0000313" key="7">
    <source>
        <dbReference type="Proteomes" id="UP000438448"/>
    </source>
</evidence>
<dbReference type="Pfam" id="PF00775">
    <property type="entry name" value="Dioxygenase_C"/>
    <property type="match status" value="1"/>
</dbReference>
<dbReference type="InterPro" id="IPR000627">
    <property type="entry name" value="Intradiol_dOase_C"/>
</dbReference>